<evidence type="ECO:0000313" key="1">
    <source>
        <dbReference type="EMBL" id="KAH0895674.1"/>
    </source>
</evidence>
<feature type="non-terminal residue" evidence="1">
    <location>
        <position position="1"/>
    </location>
</feature>
<name>A0ABQ8ASZ6_BRANA</name>
<reference evidence="1 2" key="1">
    <citation type="submission" date="2021-05" db="EMBL/GenBank/DDBJ databases">
        <title>Genome Assembly of Synthetic Allotetraploid Brassica napus Reveals Homoeologous Exchanges between Subgenomes.</title>
        <authorList>
            <person name="Davis J.T."/>
        </authorList>
    </citation>
    <scope>NUCLEOTIDE SEQUENCE [LARGE SCALE GENOMIC DNA]</scope>
    <source>
        <strain evidence="2">cv. Da-Ae</strain>
        <tissue evidence="1">Seedling</tissue>
    </source>
</reference>
<protein>
    <submittedName>
        <fullName evidence="1">Uncharacterized protein</fullName>
    </submittedName>
</protein>
<keyword evidence="2" id="KW-1185">Reference proteome</keyword>
<evidence type="ECO:0000313" key="2">
    <source>
        <dbReference type="Proteomes" id="UP000824890"/>
    </source>
</evidence>
<comment type="caution">
    <text evidence="1">The sequence shown here is derived from an EMBL/GenBank/DDBJ whole genome shotgun (WGS) entry which is preliminary data.</text>
</comment>
<organism evidence="1 2">
    <name type="scientific">Brassica napus</name>
    <name type="common">Rape</name>
    <dbReference type="NCBI Taxonomy" id="3708"/>
    <lineage>
        <taxon>Eukaryota</taxon>
        <taxon>Viridiplantae</taxon>
        <taxon>Streptophyta</taxon>
        <taxon>Embryophyta</taxon>
        <taxon>Tracheophyta</taxon>
        <taxon>Spermatophyta</taxon>
        <taxon>Magnoliopsida</taxon>
        <taxon>eudicotyledons</taxon>
        <taxon>Gunneridae</taxon>
        <taxon>Pentapetalae</taxon>
        <taxon>rosids</taxon>
        <taxon>malvids</taxon>
        <taxon>Brassicales</taxon>
        <taxon>Brassicaceae</taxon>
        <taxon>Brassiceae</taxon>
        <taxon>Brassica</taxon>
    </lineage>
</organism>
<gene>
    <name evidence="1" type="ORF">HID58_045242</name>
</gene>
<dbReference type="Proteomes" id="UP000824890">
    <property type="component" value="Unassembled WGS sequence"/>
</dbReference>
<dbReference type="EMBL" id="JAGKQM010000012">
    <property type="protein sequence ID" value="KAH0895674.1"/>
    <property type="molecule type" value="Genomic_DNA"/>
</dbReference>
<accession>A0ABQ8ASZ6</accession>
<proteinExistence type="predicted"/>
<sequence length="69" mass="7929">PSYPFENPTSHLMLKFQRLMLKTLSSSGTILRLREFKGKIDWSGAVFKLELLSKSSYRVNVLYSAYVNA</sequence>